<feature type="coiled-coil region" evidence="4">
    <location>
        <begin position="299"/>
        <end position="420"/>
    </location>
</feature>
<dbReference type="SUPFAM" id="SSF52540">
    <property type="entry name" value="P-loop containing nucleoside triphosphate hydrolases"/>
    <property type="match status" value="1"/>
</dbReference>
<dbReference type="InterPro" id="IPR027417">
    <property type="entry name" value="P-loop_NTPase"/>
</dbReference>
<feature type="coiled-coil region" evidence="4">
    <location>
        <begin position="607"/>
        <end position="686"/>
    </location>
</feature>
<feature type="domain" description="RecF/RecN/SMC N-terminal" evidence="5">
    <location>
        <begin position="6"/>
        <end position="992"/>
    </location>
</feature>
<gene>
    <name evidence="6" type="ORF">DBV15_04272</name>
</gene>
<proteinExistence type="inferred from homology"/>
<dbReference type="Pfam" id="PF02463">
    <property type="entry name" value="SMC_N"/>
    <property type="match status" value="1"/>
</dbReference>
<evidence type="ECO:0000259" key="5">
    <source>
        <dbReference type="Pfam" id="PF02463"/>
    </source>
</evidence>
<organism evidence="6 7">
    <name type="scientific">Temnothorax longispinosus</name>
    <dbReference type="NCBI Taxonomy" id="300112"/>
    <lineage>
        <taxon>Eukaryota</taxon>
        <taxon>Metazoa</taxon>
        <taxon>Ecdysozoa</taxon>
        <taxon>Arthropoda</taxon>
        <taxon>Hexapoda</taxon>
        <taxon>Insecta</taxon>
        <taxon>Pterygota</taxon>
        <taxon>Neoptera</taxon>
        <taxon>Endopterygota</taxon>
        <taxon>Hymenoptera</taxon>
        <taxon>Apocrita</taxon>
        <taxon>Aculeata</taxon>
        <taxon>Formicoidea</taxon>
        <taxon>Formicidae</taxon>
        <taxon>Myrmicinae</taxon>
        <taxon>Temnothorax</taxon>
    </lineage>
</organism>
<dbReference type="GO" id="GO:0003697">
    <property type="term" value="F:single-stranded DNA binding"/>
    <property type="evidence" value="ECO:0007669"/>
    <property type="project" value="TreeGrafter"/>
</dbReference>
<evidence type="ECO:0000256" key="1">
    <source>
        <dbReference type="ARBA" id="ARBA00010171"/>
    </source>
</evidence>
<evidence type="ECO:0000256" key="3">
    <source>
        <dbReference type="ARBA" id="ARBA00023054"/>
    </source>
</evidence>
<dbReference type="AlphaFoldDB" id="A0A4S2KTX2"/>
<feature type="coiled-coil region" evidence="4">
    <location>
        <begin position="736"/>
        <end position="770"/>
    </location>
</feature>
<dbReference type="Gene3D" id="3.40.50.300">
    <property type="entry name" value="P-loop containing nucleotide triphosphate hydrolases"/>
    <property type="match status" value="2"/>
</dbReference>
<reference evidence="6 7" key="1">
    <citation type="journal article" date="2019" name="Philos. Trans. R. Soc. Lond., B, Biol. Sci.">
        <title>Ant behaviour and brain gene expression of defending hosts depend on the ecological success of the intruding social parasite.</title>
        <authorList>
            <person name="Kaur R."/>
            <person name="Stoldt M."/>
            <person name="Jongepier E."/>
            <person name="Feldmeyer B."/>
            <person name="Menzel F."/>
            <person name="Bornberg-Bauer E."/>
            <person name="Foitzik S."/>
        </authorList>
    </citation>
    <scope>NUCLEOTIDE SEQUENCE [LARGE SCALE GENOMIC DNA]</scope>
    <source>
        <tissue evidence="6">Whole body</tissue>
    </source>
</reference>
<comment type="caution">
    <text evidence="6">The sequence shown here is derived from an EMBL/GenBank/DDBJ whole genome shotgun (WGS) entry which is preliminary data.</text>
</comment>
<dbReference type="GO" id="GO:0030915">
    <property type="term" value="C:Smc5-Smc6 complex"/>
    <property type="evidence" value="ECO:0007669"/>
    <property type="project" value="TreeGrafter"/>
</dbReference>
<keyword evidence="7" id="KW-1185">Reference proteome</keyword>
<sequence length="1050" mass="121447">MPTYDKATVTPGRYLNVIIGPNGSGKSTVVAAIVLGLGGKPSIIGRALHIGEYVKYGRDTAKIEIHLKNNSKRDSIVTRTFTKDGKSTWMINGTPTSAKSVQEFTAKLNIQVDNLCQFLPQDKVQDFSKMDAQALLENTERSVGDPKLLEYHLQLKEQRANFKKLEVDVGKTKKLLESKTQRRDGLQQTVATIKEKKMMKNKILTLQQKKAWMLYDHMRRKLVESKKTRDTAVKEMQAIDADLKPLNEKIEKLKSDMTTLKASLKNHVSLVDYDSSWQFNIVVLNQEPNNKVQAKNTKLRNIMNDILSCENKIKEAENICSRNIQAEQTRDQDIKLAQQQKSKLENDFSLMIEEIGSEESLTTQLQNIATNMEEHRKKVNKLTNKRDTSKHEDDNISRDIRAVQAELKNFDIDVKRLELLKQRDMNAYKAVLWLKENKNKFSATVHQPMLLNINVKDASFAKYLENIISFRDLVAFTCEDKKDMNLLLKYLRDQQKLQVNVVHSDPMKRISMQPNIPMENIKKFGFKYYLAELIEVPPSIMNYLVSMYHLHNIPVGTNEIENNTNYIPHSLHSYFSENNIYSVSISKYTREVSTRISRVNGNGMLSIVLDKAKLQDLQERLQKLQEMKSQKLNHIKEIEDEISEETKALEEYRTKRNKYQQNIQHIQALKSRIHMAENKIKQMEMARTSIENIKATCTKEIKAIRKKQLQKYKECNAVLRECFDCNTSNVDLKFAIALLQQTLMTKENDAEELKDKFTKAERTFKQCDEEYQPLRREAERLYKEALATTKNLSPQNKEFKIYNKAFEKLPVTIAEINNELNTAQAKVFCMAKNVDTENILREYEDIQENIHALTEFIKKKTVVLEKMTTEIENLKEKWLYPLEQLVEKINSNFSSYFFAMDCAGEVTLSHGENNLDFDQYGLKIKVKFRDADELQELTRHFQSGGERTVTTAIYMIALQELSRVPFRCVDEINQGMDAVNEKRVFDLLVKMTGRPGSSQYFLLTPKLLPGLSYAETVTVHCVFNGSVKADDEEFEFNVEDYCNFLESSAD</sequence>
<dbReference type="GO" id="GO:0005634">
    <property type="term" value="C:nucleus"/>
    <property type="evidence" value="ECO:0007669"/>
    <property type="project" value="TreeGrafter"/>
</dbReference>
<dbReference type="PANTHER" id="PTHR45916:SF1">
    <property type="entry name" value="STRUCTURAL MAINTENANCE OF CHROMOSOMES PROTEIN 5"/>
    <property type="match status" value="1"/>
</dbReference>
<dbReference type="EMBL" id="QBLH01001066">
    <property type="protein sequence ID" value="TGZ53300.1"/>
    <property type="molecule type" value="Genomic_DNA"/>
</dbReference>
<dbReference type="GO" id="GO:0000724">
    <property type="term" value="P:double-strand break repair via homologous recombination"/>
    <property type="evidence" value="ECO:0007669"/>
    <property type="project" value="TreeGrafter"/>
</dbReference>
<dbReference type="STRING" id="300112.A0A4S2KTX2"/>
<dbReference type="InterPro" id="IPR003395">
    <property type="entry name" value="RecF/RecN/SMC_N"/>
</dbReference>
<dbReference type="Proteomes" id="UP000310200">
    <property type="component" value="Unassembled WGS sequence"/>
</dbReference>
<protein>
    <recommendedName>
        <fullName evidence="2">Structural maintenance of chromosomes protein 5</fullName>
    </recommendedName>
</protein>
<comment type="similarity">
    <text evidence="1">Belongs to the SMC family. SMC5 subfamily.</text>
</comment>
<accession>A0A4S2KTX2</accession>
<dbReference type="PANTHER" id="PTHR45916">
    <property type="entry name" value="STRUCTURAL MAINTENANCE OF CHROMOSOMES PROTEIN 5"/>
    <property type="match status" value="1"/>
</dbReference>
<keyword evidence="3 4" id="KW-0175">Coiled coil</keyword>
<evidence type="ECO:0000313" key="7">
    <source>
        <dbReference type="Proteomes" id="UP000310200"/>
    </source>
</evidence>
<evidence type="ECO:0000256" key="4">
    <source>
        <dbReference type="SAM" id="Coils"/>
    </source>
</evidence>
<name>A0A4S2KTX2_9HYME</name>
<evidence type="ECO:0000256" key="2">
    <source>
        <dbReference type="ARBA" id="ARBA00018687"/>
    </source>
</evidence>
<evidence type="ECO:0000313" key="6">
    <source>
        <dbReference type="EMBL" id="TGZ53300.1"/>
    </source>
</evidence>